<dbReference type="PANTHER" id="PTHR11702:SF31">
    <property type="entry name" value="MITOCHONDRIAL RIBOSOME-ASSOCIATED GTPASE 2"/>
    <property type="match status" value="1"/>
</dbReference>
<feature type="binding site" evidence="9">
    <location>
        <begin position="335"/>
        <end position="337"/>
    </location>
    <ligand>
        <name>GTP</name>
        <dbReference type="ChEBI" id="CHEBI:37565"/>
    </ligand>
</feature>
<comment type="subcellular location">
    <subcellularLocation>
        <location evidence="9">Cytoplasm</location>
    </subcellularLocation>
</comment>
<dbReference type="CDD" id="cd01898">
    <property type="entry name" value="Obg"/>
    <property type="match status" value="1"/>
</dbReference>
<evidence type="ECO:0000256" key="4">
    <source>
        <dbReference type="ARBA" id="ARBA00022723"/>
    </source>
</evidence>
<protein>
    <recommendedName>
        <fullName evidence="9">GTPase Obg</fullName>
        <ecNumber evidence="9">3.6.5.-</ecNumber>
    </recommendedName>
    <alternativeName>
        <fullName evidence="9">GTP-binding protein Obg</fullName>
    </alternativeName>
</protein>
<dbReference type="InterPro" id="IPR006169">
    <property type="entry name" value="GTP1_OBG_dom"/>
</dbReference>
<dbReference type="Pfam" id="PF01926">
    <property type="entry name" value="MMR_HSR1"/>
    <property type="match status" value="1"/>
</dbReference>
<feature type="binding site" evidence="9">
    <location>
        <begin position="306"/>
        <end position="309"/>
    </location>
    <ligand>
        <name>GTP</name>
        <dbReference type="ChEBI" id="CHEBI:37565"/>
    </ligand>
</feature>
<dbReference type="PROSITE" id="PS51881">
    <property type="entry name" value="OCT"/>
    <property type="match status" value="1"/>
</dbReference>
<proteinExistence type="inferred from homology"/>
<dbReference type="Pfam" id="PF01018">
    <property type="entry name" value="GTP1_OBG"/>
    <property type="match status" value="1"/>
</dbReference>
<dbReference type="PRINTS" id="PR00326">
    <property type="entry name" value="GTP1OBG"/>
</dbReference>
<comment type="similarity">
    <text evidence="2 9">Belongs to the TRAFAC class OBG-HflX-like GTPase superfamily. OBG GTPase family.</text>
</comment>
<dbReference type="InterPro" id="IPR006074">
    <property type="entry name" value="GTP1-OBG_CS"/>
</dbReference>
<dbReference type="InterPro" id="IPR006073">
    <property type="entry name" value="GTP-bd"/>
</dbReference>
<gene>
    <name evidence="9" type="primary">obg</name>
    <name evidence="13" type="ORF">DFR64_1052</name>
</gene>
<feature type="domain" description="OCT" evidence="11">
    <location>
        <begin position="369"/>
        <end position="446"/>
    </location>
</feature>
<evidence type="ECO:0000256" key="6">
    <source>
        <dbReference type="ARBA" id="ARBA00022801"/>
    </source>
</evidence>
<dbReference type="EC" id="3.6.5.-" evidence="9"/>
<evidence type="ECO:0000259" key="11">
    <source>
        <dbReference type="PROSITE" id="PS51881"/>
    </source>
</evidence>
<comment type="function">
    <text evidence="9">An essential GTPase which binds GTP, GDP and possibly (p)ppGpp with moderate affinity, with high nucleotide exchange rates and a fairly low GTP hydrolysis rate. Plays a role in control of the cell cycle, stress response, ribosome biogenesis and in those bacteria that undergo differentiation, in morphogenesis control.</text>
</comment>
<dbReference type="Proteomes" id="UP000256388">
    <property type="component" value="Unassembled WGS sequence"/>
</dbReference>
<reference evidence="13 14" key="1">
    <citation type="submission" date="2018-08" db="EMBL/GenBank/DDBJ databases">
        <title>Genomic Encyclopedia of Type Strains, Phase IV (KMG-IV): sequencing the most valuable type-strain genomes for metagenomic binning, comparative biology and taxonomic classification.</title>
        <authorList>
            <person name="Goeker M."/>
        </authorList>
    </citation>
    <scope>NUCLEOTIDE SEQUENCE [LARGE SCALE GENOMIC DNA]</scope>
    <source>
        <strain evidence="13 14">DSM 23923</strain>
    </source>
</reference>
<feature type="domain" description="Obg" evidence="12">
    <location>
        <begin position="27"/>
        <end position="185"/>
    </location>
</feature>
<keyword evidence="5 9" id="KW-0547">Nucleotide-binding</keyword>
<dbReference type="SUPFAM" id="SSF52540">
    <property type="entry name" value="P-loop containing nucleoside triphosphate hydrolases"/>
    <property type="match status" value="1"/>
</dbReference>
<dbReference type="InterPro" id="IPR014100">
    <property type="entry name" value="GTP-bd_Obg/CgtA"/>
</dbReference>
<keyword evidence="8 9" id="KW-0342">GTP-binding</keyword>
<dbReference type="InterPro" id="IPR036346">
    <property type="entry name" value="GTP-bd_prot_GTP1/OBG_C_sf"/>
</dbReference>
<evidence type="ECO:0000256" key="1">
    <source>
        <dbReference type="ARBA" id="ARBA00001946"/>
    </source>
</evidence>
<dbReference type="InterPro" id="IPR045086">
    <property type="entry name" value="OBG_GTPase"/>
</dbReference>
<dbReference type="EMBL" id="QUMS01000001">
    <property type="protein sequence ID" value="REG11175.1"/>
    <property type="molecule type" value="Genomic_DNA"/>
</dbReference>
<feature type="binding site" evidence="9">
    <location>
        <position position="219"/>
    </location>
    <ligand>
        <name>Mg(2+)</name>
        <dbReference type="ChEBI" id="CHEBI:18420"/>
    </ligand>
</feature>
<feature type="domain" description="OBG-type G" evidence="10">
    <location>
        <begin position="186"/>
        <end position="354"/>
    </location>
</feature>
<dbReference type="GO" id="GO:0042254">
    <property type="term" value="P:ribosome biogenesis"/>
    <property type="evidence" value="ECO:0007669"/>
    <property type="project" value="UniProtKB-UniRule"/>
</dbReference>
<evidence type="ECO:0000259" key="10">
    <source>
        <dbReference type="PROSITE" id="PS51710"/>
    </source>
</evidence>
<evidence type="ECO:0000313" key="13">
    <source>
        <dbReference type="EMBL" id="REG11175.1"/>
    </source>
</evidence>
<dbReference type="Gene3D" id="3.40.50.300">
    <property type="entry name" value="P-loop containing nucleotide triphosphate hydrolases"/>
    <property type="match status" value="1"/>
</dbReference>
<dbReference type="NCBIfam" id="NF008956">
    <property type="entry name" value="PRK12299.1"/>
    <property type="match status" value="1"/>
</dbReference>
<evidence type="ECO:0000256" key="2">
    <source>
        <dbReference type="ARBA" id="ARBA00007699"/>
    </source>
</evidence>
<dbReference type="Pfam" id="PF09269">
    <property type="entry name" value="DUF1967"/>
    <property type="match status" value="1"/>
</dbReference>
<dbReference type="InterPro" id="IPR031167">
    <property type="entry name" value="G_OBG"/>
</dbReference>
<evidence type="ECO:0000256" key="7">
    <source>
        <dbReference type="ARBA" id="ARBA00022842"/>
    </source>
</evidence>
<keyword evidence="7 9" id="KW-0460">Magnesium</keyword>
<evidence type="ECO:0000256" key="3">
    <source>
        <dbReference type="ARBA" id="ARBA00022490"/>
    </source>
</evidence>
<dbReference type="InterPro" id="IPR015349">
    <property type="entry name" value="OCT_dom"/>
</dbReference>
<dbReference type="PROSITE" id="PS51883">
    <property type="entry name" value="OBG"/>
    <property type="match status" value="1"/>
</dbReference>
<dbReference type="GO" id="GO:0003924">
    <property type="term" value="F:GTPase activity"/>
    <property type="evidence" value="ECO:0007669"/>
    <property type="project" value="UniProtKB-UniRule"/>
</dbReference>
<dbReference type="SUPFAM" id="SSF82051">
    <property type="entry name" value="Obg GTP-binding protein N-terminal domain"/>
    <property type="match status" value="1"/>
</dbReference>
<dbReference type="NCBIfam" id="NF008955">
    <property type="entry name" value="PRK12297.1"/>
    <property type="match status" value="1"/>
</dbReference>
<dbReference type="PROSITE" id="PS51710">
    <property type="entry name" value="G_OBG"/>
    <property type="match status" value="1"/>
</dbReference>
<dbReference type="GO" id="GO:0000287">
    <property type="term" value="F:magnesium ion binding"/>
    <property type="evidence" value="ECO:0007669"/>
    <property type="project" value="InterPro"/>
</dbReference>
<name>A0A3E0AHT9_9CHLR</name>
<accession>A0A3E0AHT9</accession>
<dbReference type="NCBIfam" id="NF008954">
    <property type="entry name" value="PRK12296.1"/>
    <property type="match status" value="1"/>
</dbReference>
<dbReference type="InterPro" id="IPR036726">
    <property type="entry name" value="GTP1_OBG_dom_sf"/>
</dbReference>
<evidence type="ECO:0000256" key="9">
    <source>
        <dbReference type="HAMAP-Rule" id="MF_01454"/>
    </source>
</evidence>
<dbReference type="NCBIfam" id="TIGR03595">
    <property type="entry name" value="Obg_CgtA_exten"/>
    <property type="match status" value="1"/>
</dbReference>
<dbReference type="PROSITE" id="PS00905">
    <property type="entry name" value="GTP1_OBG"/>
    <property type="match status" value="1"/>
</dbReference>
<dbReference type="SUPFAM" id="SSF102741">
    <property type="entry name" value="Obg GTP-binding protein C-terminal domain"/>
    <property type="match status" value="1"/>
</dbReference>
<organism evidence="13 14">
    <name type="scientific">Pelolinea submarina</name>
    <dbReference type="NCBI Taxonomy" id="913107"/>
    <lineage>
        <taxon>Bacteria</taxon>
        <taxon>Bacillati</taxon>
        <taxon>Chloroflexota</taxon>
        <taxon>Anaerolineae</taxon>
        <taxon>Anaerolineales</taxon>
        <taxon>Anaerolineaceae</taxon>
        <taxon>Pelolinea</taxon>
    </lineage>
</organism>
<dbReference type="PANTHER" id="PTHR11702">
    <property type="entry name" value="DEVELOPMENTALLY REGULATED GTP-BINDING PROTEIN-RELATED"/>
    <property type="match status" value="1"/>
</dbReference>
<dbReference type="AlphaFoldDB" id="A0A3E0AHT9"/>
<dbReference type="GO" id="GO:0005737">
    <property type="term" value="C:cytoplasm"/>
    <property type="evidence" value="ECO:0007669"/>
    <property type="project" value="UniProtKB-SubCell"/>
</dbReference>
<sequence length="450" mass="49553">MFKWWVRIYFPISTYRFYSGHVLYNKRMFVDEADIEVKSGKGGDGIVHFHKEKYVNRGGPDGGDGGWGGDIVFVVNPHINTLETFRHRSLFVAEDGKRGGVNDQTGKSAPALIIEVPLGTLITDQESGDVLFDLVKEGDSFVACPGGRGGRGNPHFANAHRQAPRIAEKGEPGQGKRLHLELKLIADIGIIGMPNAGKSSFLAAVTNAKPKIADYPFTTLVPNLGVAVLNDNVVLVLADIPGLIEGAHTGLGLGDAFLKHIQRTRVLIHLVDGASADPLADYAQINTELSLFDPELGQKPQVVAINKIDMPDVAERVDAIAASFKEKGIALNFISALARQNLTDILWKAQHELVELPEISEESSLPIYRPESREAAFELKRTTEGWRLTGGAIERAAAMTYWEYFESVRRFHRILESMGIEDAMQEAGVREGDRVLIGKHELVWSDNWED</sequence>
<keyword evidence="6 9" id="KW-0378">Hydrolase</keyword>
<feature type="binding site" evidence="9">
    <location>
        <begin position="217"/>
        <end position="221"/>
    </location>
    <ligand>
        <name>GTP</name>
        <dbReference type="ChEBI" id="CHEBI:37565"/>
    </ligand>
</feature>
<evidence type="ECO:0000259" key="12">
    <source>
        <dbReference type="PROSITE" id="PS51883"/>
    </source>
</evidence>
<comment type="caution">
    <text evidence="13">The sequence shown here is derived from an EMBL/GenBank/DDBJ whole genome shotgun (WGS) entry which is preliminary data.</text>
</comment>
<feature type="binding site" evidence="9">
    <location>
        <begin position="192"/>
        <end position="199"/>
    </location>
    <ligand>
        <name>GTP</name>
        <dbReference type="ChEBI" id="CHEBI:37565"/>
    </ligand>
</feature>
<keyword evidence="14" id="KW-1185">Reference proteome</keyword>
<dbReference type="Gene3D" id="3.30.300.350">
    <property type="entry name" value="GTP-binding protein OBG, C-terminal domain"/>
    <property type="match status" value="1"/>
</dbReference>
<dbReference type="Gene3D" id="2.70.210.12">
    <property type="entry name" value="GTP1/OBG domain"/>
    <property type="match status" value="1"/>
</dbReference>
<dbReference type="HAMAP" id="MF_01454">
    <property type="entry name" value="GTPase_Obg"/>
    <property type="match status" value="1"/>
</dbReference>
<dbReference type="NCBIfam" id="TIGR02729">
    <property type="entry name" value="Obg_CgtA"/>
    <property type="match status" value="1"/>
</dbReference>
<comment type="subunit">
    <text evidence="9">Monomer.</text>
</comment>
<dbReference type="InterPro" id="IPR027417">
    <property type="entry name" value="P-loop_NTPase"/>
</dbReference>
<comment type="cofactor">
    <cofactor evidence="1 9">
        <name>Mg(2+)</name>
        <dbReference type="ChEBI" id="CHEBI:18420"/>
    </cofactor>
</comment>
<keyword evidence="3 9" id="KW-0963">Cytoplasm</keyword>
<evidence type="ECO:0000256" key="5">
    <source>
        <dbReference type="ARBA" id="ARBA00022741"/>
    </source>
</evidence>
<evidence type="ECO:0000313" key="14">
    <source>
        <dbReference type="Proteomes" id="UP000256388"/>
    </source>
</evidence>
<keyword evidence="4 9" id="KW-0479">Metal-binding</keyword>
<feature type="binding site" evidence="9">
    <location>
        <begin position="239"/>
        <end position="242"/>
    </location>
    <ligand>
        <name>GTP</name>
        <dbReference type="ChEBI" id="CHEBI:37565"/>
    </ligand>
</feature>
<evidence type="ECO:0000256" key="8">
    <source>
        <dbReference type="ARBA" id="ARBA00023134"/>
    </source>
</evidence>
<feature type="binding site" evidence="9">
    <location>
        <position position="199"/>
    </location>
    <ligand>
        <name>Mg(2+)</name>
        <dbReference type="ChEBI" id="CHEBI:18420"/>
    </ligand>
</feature>
<dbReference type="FunFam" id="2.70.210.12:FF:000001">
    <property type="entry name" value="GTPase Obg"/>
    <property type="match status" value="1"/>
</dbReference>
<dbReference type="GO" id="GO:0005525">
    <property type="term" value="F:GTP binding"/>
    <property type="evidence" value="ECO:0007669"/>
    <property type="project" value="UniProtKB-UniRule"/>
</dbReference>